<keyword evidence="3" id="KW-1185">Reference proteome</keyword>
<dbReference type="RefSeq" id="WP_378971948.1">
    <property type="nucleotide sequence ID" value="NZ_JBHSWN010000001.1"/>
</dbReference>
<dbReference type="PANTHER" id="PTHR37844:SF2">
    <property type="entry name" value="SER_THR PROTEIN PHOSPHATASE SUPERFAMILY (AFU_ORTHOLOGUE AFUA_1G14840)"/>
    <property type="match status" value="1"/>
</dbReference>
<dbReference type="Proteomes" id="UP001596292">
    <property type="component" value="Unassembled WGS sequence"/>
</dbReference>
<dbReference type="PANTHER" id="PTHR37844">
    <property type="entry name" value="SER/THR PROTEIN PHOSPHATASE SUPERFAMILY (AFU_ORTHOLOGUE AFUA_1G14840)"/>
    <property type="match status" value="1"/>
</dbReference>
<evidence type="ECO:0000313" key="3">
    <source>
        <dbReference type="Proteomes" id="UP001596292"/>
    </source>
</evidence>
<proteinExistence type="predicted"/>
<evidence type="ECO:0000259" key="1">
    <source>
        <dbReference type="Pfam" id="PF00149"/>
    </source>
</evidence>
<gene>
    <name evidence="2" type="ORF">ACFQE0_17550</name>
</gene>
<accession>A0ABW2BNT8</accession>
<sequence length="273" mass="30310">MTASRLWVFSDLHQDWPGNAWDPVAHEPAGSFDVAVVAGDVHMPLTRALDWLGGRLPGVPVVYVPGNHDFWWDRGEERYTIHDQMERGRDRAAALGIHLLLDEAAVVGGTRFLGGTLWTDFRLGSFSLAHAFRTAQGRDGMIDYRRIRTGPRSRDRIEPEEILAMHRAARAFLDAELARPHDGPTVVVTHHAPHPGSLPDRHAHLAWCDASELTGLIEERGPDLWVHGHVHRRADYRVGRTCIVCNARGHVDERTGFAPGLVVEPAAAEGRDG</sequence>
<name>A0ABW2BNT8_9HYPH</name>
<evidence type="ECO:0000313" key="2">
    <source>
        <dbReference type="EMBL" id="MFC6791265.1"/>
    </source>
</evidence>
<dbReference type="InterPro" id="IPR004843">
    <property type="entry name" value="Calcineurin-like_PHP"/>
</dbReference>
<dbReference type="Pfam" id="PF00149">
    <property type="entry name" value="Metallophos"/>
    <property type="match status" value="1"/>
</dbReference>
<comment type="caution">
    <text evidence="2">The sequence shown here is derived from an EMBL/GenBank/DDBJ whole genome shotgun (WGS) entry which is preliminary data.</text>
</comment>
<organism evidence="2 3">
    <name type="scientific">Methylobacterium komagatae</name>
    <dbReference type="NCBI Taxonomy" id="374425"/>
    <lineage>
        <taxon>Bacteria</taxon>
        <taxon>Pseudomonadati</taxon>
        <taxon>Pseudomonadota</taxon>
        <taxon>Alphaproteobacteria</taxon>
        <taxon>Hyphomicrobiales</taxon>
        <taxon>Methylobacteriaceae</taxon>
        <taxon>Methylobacterium</taxon>
    </lineage>
</organism>
<feature type="domain" description="Calcineurin-like phosphoesterase" evidence="1">
    <location>
        <begin position="5"/>
        <end position="232"/>
    </location>
</feature>
<dbReference type="SUPFAM" id="SSF56300">
    <property type="entry name" value="Metallo-dependent phosphatases"/>
    <property type="match status" value="1"/>
</dbReference>
<protein>
    <submittedName>
        <fullName evidence="2">Metallophosphoesterase</fullName>
    </submittedName>
</protein>
<reference evidence="3" key="1">
    <citation type="journal article" date="2019" name="Int. J. Syst. Evol. Microbiol.">
        <title>The Global Catalogue of Microorganisms (GCM) 10K type strain sequencing project: providing services to taxonomists for standard genome sequencing and annotation.</title>
        <authorList>
            <consortium name="The Broad Institute Genomics Platform"/>
            <consortium name="The Broad Institute Genome Sequencing Center for Infectious Disease"/>
            <person name="Wu L."/>
            <person name="Ma J."/>
        </authorList>
    </citation>
    <scope>NUCLEOTIDE SEQUENCE [LARGE SCALE GENOMIC DNA]</scope>
    <source>
        <strain evidence="3">CCUG 48316</strain>
    </source>
</reference>
<dbReference type="EMBL" id="JBHSWN010000001">
    <property type="protein sequence ID" value="MFC6791265.1"/>
    <property type="molecule type" value="Genomic_DNA"/>
</dbReference>
<dbReference type="Gene3D" id="3.60.21.10">
    <property type="match status" value="1"/>
</dbReference>
<dbReference type="InterPro" id="IPR029052">
    <property type="entry name" value="Metallo-depent_PP-like"/>
</dbReference>